<protein>
    <recommendedName>
        <fullName evidence="7">Kinesin motor domain-containing protein</fullName>
    </recommendedName>
</protein>
<name>A0AAW0NYT3_9GOBI</name>
<feature type="compositionally biased region" description="Low complexity" evidence="6">
    <location>
        <begin position="1037"/>
        <end position="1046"/>
    </location>
</feature>
<dbReference type="Pfam" id="PF00225">
    <property type="entry name" value="Kinesin"/>
    <property type="match status" value="1"/>
</dbReference>
<feature type="compositionally biased region" description="Basic residues" evidence="6">
    <location>
        <begin position="1272"/>
        <end position="1285"/>
    </location>
</feature>
<dbReference type="SMART" id="SM00129">
    <property type="entry name" value="KISc"/>
    <property type="match status" value="1"/>
</dbReference>
<evidence type="ECO:0000256" key="2">
    <source>
        <dbReference type="ARBA" id="ARBA00022741"/>
    </source>
</evidence>
<feature type="compositionally biased region" description="Polar residues" evidence="6">
    <location>
        <begin position="1211"/>
        <end position="1220"/>
    </location>
</feature>
<dbReference type="InterPro" id="IPR027640">
    <property type="entry name" value="Kinesin-like_fam"/>
</dbReference>
<dbReference type="InterPro" id="IPR001752">
    <property type="entry name" value="Kinesin_motor_dom"/>
</dbReference>
<dbReference type="GO" id="GO:0005856">
    <property type="term" value="C:cytoskeleton"/>
    <property type="evidence" value="ECO:0007669"/>
    <property type="project" value="UniProtKB-SubCell"/>
</dbReference>
<dbReference type="Pfam" id="PF23081">
    <property type="entry name" value="HTH_KIF26A_B_1st"/>
    <property type="match status" value="1"/>
</dbReference>
<evidence type="ECO:0000256" key="1">
    <source>
        <dbReference type="ARBA" id="ARBA00004245"/>
    </source>
</evidence>
<feature type="region of interest" description="Disordered" evidence="6">
    <location>
        <begin position="1245"/>
        <end position="1298"/>
    </location>
</feature>
<feature type="compositionally biased region" description="Pro residues" evidence="6">
    <location>
        <begin position="158"/>
        <end position="167"/>
    </location>
</feature>
<feature type="compositionally biased region" description="Polar residues" evidence="6">
    <location>
        <begin position="208"/>
        <end position="220"/>
    </location>
</feature>
<comment type="caution">
    <text evidence="8">The sequence shown here is derived from an EMBL/GenBank/DDBJ whole genome shotgun (WGS) entry which is preliminary data.</text>
</comment>
<reference evidence="9" key="1">
    <citation type="submission" date="2024-04" db="EMBL/GenBank/DDBJ databases">
        <title>Salinicola lusitanus LLJ914,a marine bacterium isolated from the Okinawa Trough.</title>
        <authorList>
            <person name="Li J."/>
        </authorList>
    </citation>
    <scope>NUCLEOTIDE SEQUENCE [LARGE SCALE GENOMIC DNA]</scope>
</reference>
<dbReference type="InterPro" id="IPR027417">
    <property type="entry name" value="P-loop_NTPase"/>
</dbReference>
<feature type="compositionally biased region" description="Low complexity" evidence="6">
    <location>
        <begin position="1138"/>
        <end position="1164"/>
    </location>
</feature>
<evidence type="ECO:0000256" key="5">
    <source>
        <dbReference type="PROSITE-ProRule" id="PRU00283"/>
    </source>
</evidence>
<keyword evidence="3" id="KW-0067">ATP-binding</keyword>
<dbReference type="InterPro" id="IPR057090">
    <property type="entry name" value="HTH_KIF26A_B_1st"/>
</dbReference>
<gene>
    <name evidence="8" type="ORF">WMY93_015972</name>
</gene>
<dbReference type="Gene3D" id="3.40.850.10">
    <property type="entry name" value="Kinesin motor domain"/>
    <property type="match status" value="1"/>
</dbReference>
<keyword evidence="9" id="KW-1185">Reference proteome</keyword>
<keyword evidence="2" id="KW-0547">Nucleotide-binding</keyword>
<feature type="compositionally biased region" description="Polar residues" evidence="6">
    <location>
        <begin position="1112"/>
        <end position="1122"/>
    </location>
</feature>
<keyword evidence="4" id="KW-0963">Cytoplasm</keyword>
<feature type="domain" description="Kinesin motor" evidence="7">
    <location>
        <begin position="326"/>
        <end position="668"/>
    </location>
</feature>
<feature type="region of interest" description="Disordered" evidence="6">
    <location>
        <begin position="201"/>
        <end position="270"/>
    </location>
</feature>
<comment type="subcellular location">
    <subcellularLocation>
        <location evidence="1">Cytoplasm</location>
        <location evidence="1">Cytoskeleton</location>
    </subcellularLocation>
</comment>
<evidence type="ECO:0000259" key="7">
    <source>
        <dbReference type="PROSITE" id="PS50067"/>
    </source>
</evidence>
<dbReference type="PANTHER" id="PTHR21608:SF8">
    <property type="entry name" value="KINESIN-LIKE PROTEIN KIF26B"/>
    <property type="match status" value="1"/>
</dbReference>
<dbReference type="GO" id="GO:0005524">
    <property type="term" value="F:ATP binding"/>
    <property type="evidence" value="ECO:0007669"/>
    <property type="project" value="UniProtKB-KW"/>
</dbReference>
<dbReference type="Proteomes" id="UP001460270">
    <property type="component" value="Unassembled WGS sequence"/>
</dbReference>
<evidence type="ECO:0000256" key="4">
    <source>
        <dbReference type="ARBA" id="ARBA00023212"/>
    </source>
</evidence>
<accession>A0AAW0NYT3</accession>
<feature type="compositionally biased region" description="Basic and acidic residues" evidence="6">
    <location>
        <begin position="242"/>
        <end position="255"/>
    </location>
</feature>
<feature type="compositionally biased region" description="Polar residues" evidence="6">
    <location>
        <begin position="884"/>
        <end position="893"/>
    </location>
</feature>
<organism evidence="8 9">
    <name type="scientific">Mugilogobius chulae</name>
    <name type="common">yellowstripe goby</name>
    <dbReference type="NCBI Taxonomy" id="88201"/>
    <lineage>
        <taxon>Eukaryota</taxon>
        <taxon>Metazoa</taxon>
        <taxon>Chordata</taxon>
        <taxon>Craniata</taxon>
        <taxon>Vertebrata</taxon>
        <taxon>Euteleostomi</taxon>
        <taxon>Actinopterygii</taxon>
        <taxon>Neopterygii</taxon>
        <taxon>Teleostei</taxon>
        <taxon>Neoteleostei</taxon>
        <taxon>Acanthomorphata</taxon>
        <taxon>Gobiaria</taxon>
        <taxon>Gobiiformes</taxon>
        <taxon>Gobioidei</taxon>
        <taxon>Gobiidae</taxon>
        <taxon>Gobionellinae</taxon>
        <taxon>Mugilogobius</taxon>
    </lineage>
</organism>
<dbReference type="PANTHER" id="PTHR21608">
    <property type="entry name" value="KINESIN-LIKE PROTEIN CG14535"/>
    <property type="match status" value="1"/>
</dbReference>
<keyword evidence="4" id="KW-0206">Cytoskeleton</keyword>
<feature type="region of interest" description="Disordered" evidence="6">
    <location>
        <begin position="1103"/>
        <end position="1165"/>
    </location>
</feature>
<feature type="region of interest" description="Disordered" evidence="6">
    <location>
        <begin position="1177"/>
        <end position="1224"/>
    </location>
</feature>
<evidence type="ECO:0000256" key="3">
    <source>
        <dbReference type="ARBA" id="ARBA00022840"/>
    </source>
</evidence>
<dbReference type="SUPFAM" id="SSF52540">
    <property type="entry name" value="P-loop containing nucleoside triphosphate hydrolases"/>
    <property type="match status" value="1"/>
</dbReference>
<dbReference type="GO" id="GO:0007018">
    <property type="term" value="P:microtubule-based movement"/>
    <property type="evidence" value="ECO:0007669"/>
    <property type="project" value="InterPro"/>
</dbReference>
<evidence type="ECO:0000313" key="9">
    <source>
        <dbReference type="Proteomes" id="UP001460270"/>
    </source>
</evidence>
<evidence type="ECO:0000313" key="8">
    <source>
        <dbReference type="EMBL" id="KAK7907360.1"/>
    </source>
</evidence>
<dbReference type="GO" id="GO:0008017">
    <property type="term" value="F:microtubule binding"/>
    <property type="evidence" value="ECO:0007669"/>
    <property type="project" value="InterPro"/>
</dbReference>
<feature type="region of interest" description="Disordered" evidence="6">
    <location>
        <begin position="1033"/>
        <end position="1069"/>
    </location>
</feature>
<dbReference type="PROSITE" id="PS50067">
    <property type="entry name" value="KINESIN_MOTOR_2"/>
    <property type="match status" value="1"/>
</dbReference>
<dbReference type="EMBL" id="JBBPFD010000011">
    <property type="protein sequence ID" value="KAK7907360.1"/>
    <property type="molecule type" value="Genomic_DNA"/>
</dbReference>
<evidence type="ECO:0000256" key="6">
    <source>
        <dbReference type="SAM" id="MobiDB-lite"/>
    </source>
</evidence>
<dbReference type="GO" id="GO:0003777">
    <property type="term" value="F:microtubule motor activity"/>
    <property type="evidence" value="ECO:0007669"/>
    <property type="project" value="InterPro"/>
</dbReference>
<comment type="similarity">
    <text evidence="5">Belongs to the TRAFAC class myosin-kinesin ATPase superfamily. Kinesin family.</text>
</comment>
<feature type="region of interest" description="Disordered" evidence="6">
    <location>
        <begin position="867"/>
        <end position="893"/>
    </location>
</feature>
<feature type="compositionally biased region" description="Basic and acidic residues" evidence="6">
    <location>
        <begin position="1250"/>
        <end position="1259"/>
    </location>
</feature>
<feature type="region of interest" description="Disordered" evidence="6">
    <location>
        <begin position="147"/>
        <end position="170"/>
    </location>
</feature>
<feature type="region of interest" description="Disordered" evidence="6">
    <location>
        <begin position="665"/>
        <end position="690"/>
    </location>
</feature>
<sequence length="1394" mass="152832">MSSLTGRGERFPGLGRGTAWDTEQAQHHGDFSALRPVPEGYRDDTLWNTMCQRASYKSLPGYGASNMSYGTGTLCRSTVTALTGLGRAERKVTCCEKCSTTLLGLKKQALSLAVHQQFSCKSAYRFLGTWRMQHLWHQCERTETGGHLFGSKPGSSTGPPPFEPSFEPPFTSVSLLGQLDSTLTRYEERPSRDFTRTLQHFRSRTHSPLRNQCSPQNTRAPPSPKTPQRTPQTLRRRVAKSPHRDMDRWVDEQKHLSSSKSTLPRARHQSGRKFNLTLRRKGHASDSAPAQFSTCFRDLIQKNPPAAPSCLLQAATRSKDSPSVGKVKVVLRVNPDQSDGLGPPQILQIDSSRRRVTVVEPFYKGHPYSTLTLGRDKSLIKTFNFDATYPQHASQTDLCCEVLPDVIRCVLSGSDGCVLGLGCSDVGSWSSMLGSDDSSQKLGLIPCAISWLYSAIERRREKTWTDLSVSVSALELCCGEEDTLRDLLGETLPTGGSIQDSPTAHIRLQEDPVCGVQVRNHNRVKAPTAERAASLLDAAITARRLTDFVTYLSHSSIMFFTLHVQPPSTSTIGKGSRGPTKLTMIDVCRGMRFSKNRYPFTELSPIVMSLLNGQRTIPNKSSKLALLLRESLGHMNCHTAVVAQVSDSMAFLDETLSTIQTAAKIRRTQRRDKQSGSCSPHARSLTREKKAPKTLSLRAFHSTEEVDSDVRPLRLRGRLFEDQSGSEQSCDTVIQIDSRGLVQANAAPRVHQPEFVPIIPSLHPSKTDVEDPEFTALLKNFSKSPVIETLKCDTFAELQERLGCIDGSELTARNFKTSSKCCKKPSGETDAAFNGDSFQREDSGLYDCEECSAASSGEELLNQTLTRNATRRSENHKSNKHTESSSIANQSKATQDGAEACEWFKTNKRASPIGKSISPLTTCPNSQATSVVLGEVLSNVPSSESKEMKATITVTVKQPLDQKGQDEIVFSMVEEVTISGGMSSVSTAGNIICFQNAAQNGQMAAVQTLSVKLEQLVSRTNSLERNQRDFPIFERGSSSNTSVSSNEGDCTLPRTSKSPKRSARHDQNYATVEYGKHSKLSAKEKLKIASPKVRRQSAPSIKNMSLPHKNFHQSSINRSASLSPDGKTVSFERMSTFLSSSPPRSHQSLSRTPSQSSTCSSNKSAIQGIVNGSITDLLKDRSRSPSSLDQMGAMPSPYSQVTAPRLPSPNDYASDTTSVLSGDLPPAMGKTSLYFSNGNSTVSSGYGSMLRERDSEASDRSASGLNGGRSGRSSKKRGTGGHQRRQHESSQSLKRNDQGPMFFSARLKFLELPQMRISEEQYHTDHTEAPEEAKRTNLSQLNMCSQEEELSQTSEDTGDLKLKIEVLMVTSANPAAAAAALEGALRTKSDYLSK</sequence>
<dbReference type="InterPro" id="IPR036961">
    <property type="entry name" value="Kinesin_motor_dom_sf"/>
</dbReference>
<feature type="compositionally biased region" description="Basic and acidic residues" evidence="6">
    <location>
        <begin position="871"/>
        <end position="883"/>
    </location>
</feature>
<proteinExistence type="inferred from homology"/>
<comment type="caution">
    <text evidence="5">Lacks conserved residue(s) required for the propagation of feature annotation.</text>
</comment>